<dbReference type="InterPro" id="IPR052106">
    <property type="entry name" value="PINc/VapC_TA"/>
</dbReference>
<dbReference type="STRING" id="1802525.A2975_03895"/>
<gene>
    <name evidence="2" type="ORF">A2975_03895</name>
</gene>
<comment type="caution">
    <text evidence="2">The sequence shown here is derived from an EMBL/GenBank/DDBJ whole genome shotgun (WGS) entry which is preliminary data.</text>
</comment>
<dbReference type="Gene3D" id="3.40.50.1010">
    <property type="entry name" value="5'-nuclease"/>
    <property type="match status" value="1"/>
</dbReference>
<protein>
    <recommendedName>
        <fullName evidence="1">PIN domain-containing protein</fullName>
    </recommendedName>
</protein>
<proteinExistence type="predicted"/>
<dbReference type="InterPro" id="IPR002716">
    <property type="entry name" value="PIN_dom"/>
</dbReference>
<dbReference type="InterPro" id="IPR029060">
    <property type="entry name" value="PIN-like_dom_sf"/>
</dbReference>
<evidence type="ECO:0000313" key="3">
    <source>
        <dbReference type="Proteomes" id="UP000178429"/>
    </source>
</evidence>
<dbReference type="SUPFAM" id="SSF88723">
    <property type="entry name" value="PIN domain-like"/>
    <property type="match status" value="1"/>
</dbReference>
<sequence>MSLYLDTNIFIYSTDPKSPYFDLCRVFLGKVANEGLEVVTSVETLQEIVHYFKSLGKIDKALSVCKSVFGVVDLVLPLDLEVVDIYMGLVKKYGEIKKIDSRDFIHLAVCINEKIATIVTYDKGYTLVKEVMARKPEDLMGEIN</sequence>
<dbReference type="Pfam" id="PF01850">
    <property type="entry name" value="PIN"/>
    <property type="match status" value="1"/>
</dbReference>
<reference evidence="2 3" key="1">
    <citation type="journal article" date="2016" name="Nat. Commun.">
        <title>Thousands of microbial genomes shed light on interconnected biogeochemical processes in an aquifer system.</title>
        <authorList>
            <person name="Anantharaman K."/>
            <person name="Brown C.T."/>
            <person name="Hug L.A."/>
            <person name="Sharon I."/>
            <person name="Castelle C.J."/>
            <person name="Probst A.J."/>
            <person name="Thomas B.C."/>
            <person name="Singh A."/>
            <person name="Wilkins M.J."/>
            <person name="Karaoz U."/>
            <person name="Brodie E.L."/>
            <person name="Williams K.H."/>
            <person name="Hubbard S.S."/>
            <person name="Banfield J.F."/>
        </authorList>
    </citation>
    <scope>NUCLEOTIDE SEQUENCE [LARGE SCALE GENOMIC DNA]</scope>
</reference>
<dbReference type="PANTHER" id="PTHR38826:SF5">
    <property type="entry name" value="RIBONUCLEASE VAPC13"/>
    <property type="match status" value="1"/>
</dbReference>
<dbReference type="EMBL" id="MGHL01000006">
    <property type="protein sequence ID" value="OGM70189.1"/>
    <property type="molecule type" value="Genomic_DNA"/>
</dbReference>
<name>A0A1F8C2U4_9BACT</name>
<evidence type="ECO:0000313" key="2">
    <source>
        <dbReference type="EMBL" id="OGM70189.1"/>
    </source>
</evidence>
<dbReference type="AlphaFoldDB" id="A0A1F8C2U4"/>
<evidence type="ECO:0000259" key="1">
    <source>
        <dbReference type="SMART" id="SM00670"/>
    </source>
</evidence>
<accession>A0A1F8C2U4</accession>
<dbReference type="PANTHER" id="PTHR38826">
    <property type="entry name" value="RIBONUCLEASE VAPC13"/>
    <property type="match status" value="1"/>
</dbReference>
<dbReference type="CDD" id="cd09854">
    <property type="entry name" value="PIN_VapC-like"/>
    <property type="match status" value="1"/>
</dbReference>
<feature type="domain" description="PIN" evidence="1">
    <location>
        <begin position="1"/>
        <end position="127"/>
    </location>
</feature>
<dbReference type="SMART" id="SM00670">
    <property type="entry name" value="PINc"/>
    <property type="match status" value="1"/>
</dbReference>
<dbReference type="Proteomes" id="UP000178429">
    <property type="component" value="Unassembled WGS sequence"/>
</dbReference>
<organism evidence="2 3">
    <name type="scientific">Candidatus Woesebacteria bacterium RIFCSPLOWO2_01_FULL_44_14</name>
    <dbReference type="NCBI Taxonomy" id="1802525"/>
    <lineage>
        <taxon>Bacteria</taxon>
        <taxon>Candidatus Woeseibacteriota</taxon>
    </lineage>
</organism>